<dbReference type="Gramene" id="TraesROB_scaffold_093155_01G000100.1">
    <property type="protein sequence ID" value="TraesROB_scaffold_093155_01G000100.1"/>
    <property type="gene ID" value="TraesROB_scaffold_093155_01G000100"/>
</dbReference>
<reference evidence="3" key="1">
    <citation type="submission" date="2018-08" db="EMBL/GenBank/DDBJ databases">
        <authorList>
            <person name="Rossello M."/>
        </authorList>
    </citation>
    <scope>NUCLEOTIDE SEQUENCE [LARGE SCALE GENOMIC DNA]</scope>
    <source>
        <strain evidence="3">cv. Chinese Spring</strain>
    </source>
</reference>
<dbReference type="PANTHER" id="PTHR33127:SF37">
    <property type="entry name" value="DUF295 DOMAIN-CONTAINING PROTEIN"/>
    <property type="match status" value="1"/>
</dbReference>
<evidence type="ECO:0000259" key="2">
    <source>
        <dbReference type="Pfam" id="PF03478"/>
    </source>
</evidence>
<dbReference type="Gramene" id="TraesMAC3A03G01498020.1">
    <property type="protein sequence ID" value="TraesMAC3A03G01498020.1.CDS1"/>
    <property type="gene ID" value="TraesMAC3A03G01498020"/>
</dbReference>
<keyword evidence="4" id="KW-1185">Reference proteome</keyword>
<evidence type="ECO:0000313" key="4">
    <source>
        <dbReference type="Proteomes" id="UP000019116"/>
    </source>
</evidence>
<name>A0A3B6EPD1_WHEAT</name>
<evidence type="ECO:0000313" key="3">
    <source>
        <dbReference type="EnsemblPlants" id="TraesCS3A02G467200.1.cds1"/>
    </source>
</evidence>
<feature type="region of interest" description="Disordered" evidence="1">
    <location>
        <begin position="162"/>
        <end position="188"/>
    </location>
</feature>
<dbReference type="PANTHER" id="PTHR33127">
    <property type="entry name" value="TRANSMEMBRANE PROTEIN"/>
    <property type="match status" value="1"/>
</dbReference>
<dbReference type="AlphaFoldDB" id="A0A3B6EPD1"/>
<accession>A0A3B6EPD1</accession>
<dbReference type="Gramene" id="TraesLDM3A03G01500090.1">
    <property type="protein sequence ID" value="TraesLDM3A03G01500090.1.CDS1"/>
    <property type="gene ID" value="TraesLDM3A03G01500090"/>
</dbReference>
<dbReference type="Gramene" id="TraesRN3A0101115300.1">
    <property type="protein sequence ID" value="TraesRN3A0101115300.1"/>
    <property type="gene ID" value="TraesRN3A0101115300"/>
</dbReference>
<reference evidence="3" key="2">
    <citation type="submission" date="2018-10" db="UniProtKB">
        <authorList>
            <consortium name="EnsemblPlants"/>
        </authorList>
    </citation>
    <scope>IDENTIFICATION</scope>
</reference>
<proteinExistence type="predicted"/>
<dbReference type="EnsemblPlants" id="TraesCS3A02G467200.1">
    <property type="protein sequence ID" value="TraesCS3A02G467200.1.cds1"/>
    <property type="gene ID" value="TraesCS3A02G467200"/>
</dbReference>
<dbReference type="Pfam" id="PF03478">
    <property type="entry name" value="Beta-prop_KIB1-4"/>
    <property type="match status" value="1"/>
</dbReference>
<dbReference type="Gramene" id="TraesSYM3A03G01522730.1">
    <property type="protein sequence ID" value="TraesSYM3A03G01522730.1.CDS1"/>
    <property type="gene ID" value="TraesSYM3A03G01522730"/>
</dbReference>
<dbReference type="Gramene" id="TraesCS3A03G1090400.1">
    <property type="protein sequence ID" value="TraesCS3A03G1090400.1.CDS1"/>
    <property type="gene ID" value="TraesCS3A03G1090400"/>
</dbReference>
<dbReference type="Gramene" id="TraesSTA3A03G01491530.1">
    <property type="protein sequence ID" value="TraesSTA3A03G01491530.1.CDS1"/>
    <property type="gene ID" value="TraesSTA3A03G01491530"/>
</dbReference>
<dbReference type="OrthoDB" id="683321at2759"/>
<feature type="domain" description="KIB1-4 beta-propeller" evidence="2">
    <location>
        <begin position="45"/>
        <end position="343"/>
    </location>
</feature>
<dbReference type="Gramene" id="TraesJUL3A03G01512290.1">
    <property type="protein sequence ID" value="TraesJUL3A03G01512290.1.CDS1"/>
    <property type="gene ID" value="TraesJUL3A03G01512290"/>
</dbReference>
<dbReference type="OMA" id="ESEASMW"/>
<dbReference type="Gramene" id="TraesJAG3A03G01508410.1">
    <property type="protein sequence ID" value="TraesJAG3A03G01508410.1.CDS1"/>
    <property type="gene ID" value="TraesJAG3A03G01508410"/>
</dbReference>
<dbReference type="Gramene" id="TraesCAD_scaffold_039733_01G000100.1">
    <property type="protein sequence ID" value="TraesCAD_scaffold_039733_01G000100.1"/>
    <property type="gene ID" value="TraesCAD_scaffold_039733_01G000100"/>
</dbReference>
<organism evidence="3">
    <name type="scientific">Triticum aestivum</name>
    <name type="common">Wheat</name>
    <dbReference type="NCBI Taxonomy" id="4565"/>
    <lineage>
        <taxon>Eukaryota</taxon>
        <taxon>Viridiplantae</taxon>
        <taxon>Streptophyta</taxon>
        <taxon>Embryophyta</taxon>
        <taxon>Tracheophyta</taxon>
        <taxon>Spermatophyta</taxon>
        <taxon>Magnoliopsida</taxon>
        <taxon>Liliopsida</taxon>
        <taxon>Poales</taxon>
        <taxon>Poaceae</taxon>
        <taxon>BOP clade</taxon>
        <taxon>Pooideae</taxon>
        <taxon>Triticodae</taxon>
        <taxon>Triticeae</taxon>
        <taxon>Triticinae</taxon>
        <taxon>Triticum</taxon>
    </lineage>
</organism>
<dbReference type="Gramene" id="TraesARI3A03G01521350.1">
    <property type="protein sequence ID" value="TraesARI3A03G01521350.1.CDS1"/>
    <property type="gene ID" value="TraesARI3A03G01521350"/>
</dbReference>
<dbReference type="Gramene" id="TraesWEE_scaffold_038379_01G000100.1">
    <property type="protein sequence ID" value="TraesWEE_scaffold_038379_01G000100.1"/>
    <property type="gene ID" value="TraesWEE_scaffold_038379_01G000100"/>
</dbReference>
<evidence type="ECO:0000256" key="1">
    <source>
        <dbReference type="SAM" id="MobiDB-lite"/>
    </source>
</evidence>
<sequence>MACSSTGALQSLPLLVFEHQPTRNESTTAIGVGGDDQEVIPEMLMFSISEERTCMEATPAMLSPQDNQICFATPQGWIFIIHGASPWETWLWHPITGETIPLPPIKDDHYVPTSCTCLLTHSSVAHPDCAVVLFDVEDPEMWFCRVNGGSRRAWGQHTYDVGEYTLPDPEPEDVSDGDGDSTSTPPTKRVIPTLVAAQGGKLHFIFSESNQYKMGIVQLDFGTPPSPTAELHTLEDVDAAITLPEGMCSGVSWLLDSLGELFRVCVCFREFNPDDIGAVLVFKMDFDHGRCWRMVHDIGDRVFMLARGGNAVSCPAGACNLQGNRIYFMKNFVEDDGDLCIYDLGEQLIEILVVHERDLTLARVKPYWSLVHDMHARGLKSDAYF</sequence>
<dbReference type="Proteomes" id="UP000019116">
    <property type="component" value="Chromosome 3A"/>
</dbReference>
<dbReference type="Gramene" id="TraesCLE_scaffold_040198_01G000100.1">
    <property type="protein sequence ID" value="TraesCLE_scaffold_040198_01G000100.1"/>
    <property type="gene ID" value="TraesCLE_scaffold_040198_01G000100"/>
</dbReference>
<dbReference type="Gramene" id="TraesLAC3A03G01443750.1">
    <property type="protein sequence ID" value="TraesLAC3A03G01443750.1.CDS1"/>
    <property type="gene ID" value="TraesLAC3A03G01443750"/>
</dbReference>
<feature type="compositionally biased region" description="Acidic residues" evidence="1">
    <location>
        <begin position="169"/>
        <end position="179"/>
    </location>
</feature>
<dbReference type="InterPro" id="IPR005174">
    <property type="entry name" value="KIB1-4_b-propeller"/>
</dbReference>
<protein>
    <recommendedName>
        <fullName evidence="2">KIB1-4 beta-propeller domain-containing protein</fullName>
    </recommendedName>
</protein>
<dbReference type="Gramene" id="TraesCS3A02G467200.1">
    <property type="protein sequence ID" value="TraesCS3A02G467200.1.cds1"/>
    <property type="gene ID" value="TraesCS3A02G467200"/>
</dbReference>